<dbReference type="Proteomes" id="UP000463883">
    <property type="component" value="Chromosome"/>
</dbReference>
<dbReference type="RefSeq" id="WP_162361780.1">
    <property type="nucleotide sequence ID" value="NZ_CP047591.1"/>
</dbReference>
<dbReference type="InterPro" id="IPR002864">
    <property type="entry name" value="Acyl-ACP_thioesterase_NHD"/>
</dbReference>
<dbReference type="InterPro" id="IPR049427">
    <property type="entry name" value="Acyl-ACP_TE_C"/>
</dbReference>
<reference evidence="3 4" key="1">
    <citation type="submission" date="2020-01" db="EMBL/GenBank/DDBJ databases">
        <title>Genomic analysis of Aminipila sp. CBA3637.</title>
        <authorList>
            <person name="Kim Y.B."/>
            <person name="Roh S.W."/>
        </authorList>
    </citation>
    <scope>NUCLEOTIDE SEQUENCE [LARGE SCALE GENOMIC DNA]</scope>
    <source>
        <strain evidence="3 4">CBA3637</strain>
    </source>
</reference>
<accession>A0A6P1MBK1</accession>
<evidence type="ECO:0000313" key="3">
    <source>
        <dbReference type="EMBL" id="QHI72010.1"/>
    </source>
</evidence>
<dbReference type="Pfam" id="PF01643">
    <property type="entry name" value="Acyl-ACP_TE"/>
    <property type="match status" value="1"/>
</dbReference>
<evidence type="ECO:0000259" key="2">
    <source>
        <dbReference type="Pfam" id="PF20791"/>
    </source>
</evidence>
<feature type="domain" description="Acyl-ACP thioesterase N-terminal hotdog" evidence="1">
    <location>
        <begin position="5"/>
        <end position="126"/>
    </location>
</feature>
<organism evidence="3 4">
    <name type="scientific">Aminipila terrae</name>
    <dbReference type="NCBI Taxonomy" id="2697030"/>
    <lineage>
        <taxon>Bacteria</taxon>
        <taxon>Bacillati</taxon>
        <taxon>Bacillota</taxon>
        <taxon>Clostridia</taxon>
        <taxon>Peptostreptococcales</taxon>
        <taxon>Anaerovoracaceae</taxon>
        <taxon>Aminipila</taxon>
    </lineage>
</organism>
<evidence type="ECO:0000313" key="4">
    <source>
        <dbReference type="Proteomes" id="UP000463883"/>
    </source>
</evidence>
<dbReference type="KEGG" id="amic:Ami3637_06010"/>
<dbReference type="InterPro" id="IPR029069">
    <property type="entry name" value="HotDog_dom_sf"/>
</dbReference>
<evidence type="ECO:0000259" key="1">
    <source>
        <dbReference type="Pfam" id="PF01643"/>
    </source>
</evidence>
<name>A0A6P1MBK1_9FIRM</name>
<feature type="domain" description="Acyl-ACP thioesterase-like C-terminal" evidence="2">
    <location>
        <begin position="154"/>
        <end position="207"/>
    </location>
</feature>
<dbReference type="GO" id="GO:0016790">
    <property type="term" value="F:thiolester hydrolase activity"/>
    <property type="evidence" value="ECO:0007669"/>
    <property type="project" value="InterPro"/>
</dbReference>
<gene>
    <name evidence="3" type="ORF">Ami3637_06010</name>
</gene>
<dbReference type="SUPFAM" id="SSF54637">
    <property type="entry name" value="Thioesterase/thiol ester dehydrase-isomerase"/>
    <property type="match status" value="2"/>
</dbReference>
<sequence length="238" mass="27847">MYTYNDRIKISETDKRRNWTIPSIIDAMQNCVMFQLEDLGAGLDYFDEKNKLLVVTCWQVKIFNLPKLFDRITVGTQVYGYKAATAFRHCMVWDHTGELAIASHSLGVFIDAETGRPMKTSQEEWEKYDVNQDTPCSSIDFQDRRIPLPDALEIVEEFDVNIHHLDVNNHMNNGQYVRIAYNYLPDHFDVAQFRVEYKKQATLRDRIIVKISRQDTIFCVVICDTDNTPFAVVEFTRR</sequence>
<dbReference type="Gene3D" id="3.10.129.10">
    <property type="entry name" value="Hotdog Thioesterase"/>
    <property type="match status" value="1"/>
</dbReference>
<dbReference type="AlphaFoldDB" id="A0A6P1MBK1"/>
<keyword evidence="4" id="KW-1185">Reference proteome</keyword>
<protein>
    <recommendedName>
        <fullName evidence="5">Acyl-[acyl-carrier-protein] thioesterase</fullName>
    </recommendedName>
</protein>
<dbReference type="Pfam" id="PF20791">
    <property type="entry name" value="Acyl-ACP_TE_C"/>
    <property type="match status" value="1"/>
</dbReference>
<evidence type="ECO:0008006" key="5">
    <source>
        <dbReference type="Google" id="ProtNLM"/>
    </source>
</evidence>
<proteinExistence type="predicted"/>
<dbReference type="GO" id="GO:0006633">
    <property type="term" value="P:fatty acid biosynthetic process"/>
    <property type="evidence" value="ECO:0007669"/>
    <property type="project" value="InterPro"/>
</dbReference>
<dbReference type="EMBL" id="CP047591">
    <property type="protein sequence ID" value="QHI72010.1"/>
    <property type="molecule type" value="Genomic_DNA"/>
</dbReference>